<dbReference type="AlphaFoldDB" id="A0A1F4S2T0"/>
<proteinExistence type="predicted"/>
<keyword evidence="1" id="KW-0812">Transmembrane</keyword>
<dbReference type="EMBL" id="MEUA01000033">
    <property type="protein sequence ID" value="OGC14677.1"/>
    <property type="molecule type" value="Genomic_DNA"/>
</dbReference>
<organism evidence="2 3">
    <name type="scientific">candidate division WOR-1 bacterium RIFOXYB2_FULL_36_35</name>
    <dbReference type="NCBI Taxonomy" id="1802578"/>
    <lineage>
        <taxon>Bacteria</taxon>
        <taxon>Bacillati</taxon>
        <taxon>Saganbacteria</taxon>
    </lineage>
</organism>
<reference evidence="2 3" key="1">
    <citation type="journal article" date="2016" name="Nat. Commun.">
        <title>Thousands of microbial genomes shed light on interconnected biogeochemical processes in an aquifer system.</title>
        <authorList>
            <person name="Anantharaman K."/>
            <person name="Brown C.T."/>
            <person name="Hug L.A."/>
            <person name="Sharon I."/>
            <person name="Castelle C.J."/>
            <person name="Probst A.J."/>
            <person name="Thomas B.C."/>
            <person name="Singh A."/>
            <person name="Wilkins M.J."/>
            <person name="Karaoz U."/>
            <person name="Brodie E.L."/>
            <person name="Williams K.H."/>
            <person name="Hubbard S.S."/>
            <person name="Banfield J.F."/>
        </authorList>
    </citation>
    <scope>NUCLEOTIDE SEQUENCE [LARGE SCALE GENOMIC DNA]</scope>
</reference>
<sequence length="114" mass="13220">MRNKTSLHGFTLIELLLSALILTLIAGSFSLLFSRSAKLTGSDQEFLTALNVVKSQAEEIRSKNFSKINPYDFDNKKGKVEVIYIYQDLIQLKFSYNWKKNKPPMEIYTMRSKY</sequence>
<dbReference type="NCBIfam" id="TIGR02532">
    <property type="entry name" value="IV_pilin_GFxxxE"/>
    <property type="match status" value="1"/>
</dbReference>
<dbReference type="Proteomes" id="UP000177905">
    <property type="component" value="Unassembled WGS sequence"/>
</dbReference>
<dbReference type="InterPro" id="IPR012902">
    <property type="entry name" value="N_methyl_site"/>
</dbReference>
<evidence type="ECO:0008006" key="4">
    <source>
        <dbReference type="Google" id="ProtNLM"/>
    </source>
</evidence>
<evidence type="ECO:0000313" key="3">
    <source>
        <dbReference type="Proteomes" id="UP000177905"/>
    </source>
</evidence>
<keyword evidence="1" id="KW-1133">Transmembrane helix</keyword>
<feature type="transmembrane region" description="Helical" evidence="1">
    <location>
        <begin position="12"/>
        <end position="33"/>
    </location>
</feature>
<accession>A0A1F4S2T0</accession>
<protein>
    <recommendedName>
        <fullName evidence="4">Type II secretion system protein GspI C-terminal domain-containing protein</fullName>
    </recommendedName>
</protein>
<comment type="caution">
    <text evidence="2">The sequence shown here is derived from an EMBL/GenBank/DDBJ whole genome shotgun (WGS) entry which is preliminary data.</text>
</comment>
<gene>
    <name evidence="2" type="ORF">A2290_01350</name>
</gene>
<keyword evidence="1" id="KW-0472">Membrane</keyword>
<name>A0A1F4S2T0_UNCSA</name>
<evidence type="ECO:0000256" key="1">
    <source>
        <dbReference type="SAM" id="Phobius"/>
    </source>
</evidence>
<evidence type="ECO:0000313" key="2">
    <source>
        <dbReference type="EMBL" id="OGC14677.1"/>
    </source>
</evidence>